<dbReference type="PANTHER" id="PTHR30007">
    <property type="entry name" value="PHP DOMAIN PROTEIN"/>
    <property type="match status" value="1"/>
</dbReference>
<protein>
    <submittedName>
        <fullName evidence="2">Transposase</fullName>
    </submittedName>
</protein>
<organism evidence="2 4">
    <name type="scientific">Nocardia terpenica</name>
    <dbReference type="NCBI Taxonomy" id="455432"/>
    <lineage>
        <taxon>Bacteria</taxon>
        <taxon>Bacillati</taxon>
        <taxon>Actinomycetota</taxon>
        <taxon>Actinomycetes</taxon>
        <taxon>Mycobacteriales</taxon>
        <taxon>Nocardiaceae</taxon>
        <taxon>Nocardia</taxon>
    </lineage>
</organism>
<dbReference type="AlphaFoldDB" id="A0A6G9ZDL5"/>
<evidence type="ECO:0000313" key="2">
    <source>
        <dbReference type="EMBL" id="QIS23530.1"/>
    </source>
</evidence>
<dbReference type="GO" id="GO:0003677">
    <property type="term" value="F:DNA binding"/>
    <property type="evidence" value="ECO:0007669"/>
    <property type="project" value="InterPro"/>
</dbReference>
<accession>A0A6G9ZDL5</accession>
<evidence type="ECO:0000259" key="1">
    <source>
        <dbReference type="Pfam" id="PF01609"/>
    </source>
</evidence>
<dbReference type="InterPro" id="IPR002559">
    <property type="entry name" value="Transposase_11"/>
</dbReference>
<evidence type="ECO:0000313" key="3">
    <source>
        <dbReference type="EMBL" id="QIS23540.1"/>
    </source>
</evidence>
<proteinExistence type="predicted"/>
<dbReference type="Pfam" id="PF01609">
    <property type="entry name" value="DDE_Tnp_1"/>
    <property type="match status" value="1"/>
</dbReference>
<dbReference type="Proteomes" id="UP000500953">
    <property type="component" value="Chromosome"/>
</dbReference>
<name>A0A6G9ZDL5_9NOCA</name>
<feature type="domain" description="Transposase IS4-like" evidence="1">
    <location>
        <begin position="12"/>
        <end position="157"/>
    </location>
</feature>
<dbReference type="GO" id="GO:0006313">
    <property type="term" value="P:DNA transposition"/>
    <property type="evidence" value="ECO:0007669"/>
    <property type="project" value="InterPro"/>
</dbReference>
<dbReference type="GO" id="GO:0004803">
    <property type="term" value="F:transposase activity"/>
    <property type="evidence" value="ECO:0007669"/>
    <property type="project" value="InterPro"/>
</dbReference>
<dbReference type="PANTHER" id="PTHR30007:SF0">
    <property type="entry name" value="TRANSPOSASE"/>
    <property type="match status" value="1"/>
</dbReference>
<sequence length="175" mass="19758">MSGPPHGVSISVKGAETVGAATRGFDAGKRINGRKRHLATDLRELPVLIRVTPASQADRDAARELLWRLRILHPELTLAWADSAYGGARVGWAAQFLGLTIKVVAKLPGQHKFVVLPRRWVIERTFGWLLNARRNARDYERRPDHSEAHLTWAAITLMTRRLTRERPARRIPRVA</sequence>
<dbReference type="EMBL" id="CP046173">
    <property type="protein sequence ID" value="QIS23530.1"/>
    <property type="molecule type" value="Genomic_DNA"/>
</dbReference>
<reference evidence="2 4" key="1">
    <citation type="journal article" date="2019" name="ACS Chem. Biol.">
        <title>Identification and Mobilization of a Cryptic Antibiotic Biosynthesis Gene Locus from a Human-Pathogenic Nocardia Isolate.</title>
        <authorList>
            <person name="Herisse M."/>
            <person name="Ishida K."/>
            <person name="Porter J.L."/>
            <person name="Howden B."/>
            <person name="Hertweck C."/>
            <person name="Stinear T.P."/>
            <person name="Pidot S.J."/>
        </authorList>
    </citation>
    <scope>NUCLEOTIDE SEQUENCE [LARGE SCALE GENOMIC DNA]</scope>
    <source>
        <strain evidence="2 4">AUSMDU00012715</strain>
    </source>
</reference>
<dbReference type="EMBL" id="CP046173">
    <property type="protein sequence ID" value="QIS23540.1"/>
    <property type="molecule type" value="Genomic_DNA"/>
</dbReference>
<gene>
    <name evidence="2" type="ORF">F6W96_39815</name>
    <name evidence="3" type="ORF">F6W96_39920</name>
</gene>
<evidence type="ECO:0000313" key="4">
    <source>
        <dbReference type="Proteomes" id="UP000500953"/>
    </source>
</evidence>